<feature type="region of interest" description="Disordered" evidence="1">
    <location>
        <begin position="308"/>
        <end position="334"/>
    </location>
</feature>
<proteinExistence type="predicted"/>
<dbReference type="Gene3D" id="1.25.40.10">
    <property type="entry name" value="Tetratricopeptide repeat domain"/>
    <property type="match status" value="1"/>
</dbReference>
<evidence type="ECO:0000256" key="1">
    <source>
        <dbReference type="SAM" id="MobiDB-lite"/>
    </source>
</evidence>
<evidence type="ECO:0000313" key="3">
    <source>
        <dbReference type="Proteomes" id="UP001459277"/>
    </source>
</evidence>
<keyword evidence="3" id="KW-1185">Reference proteome</keyword>
<reference evidence="2 3" key="1">
    <citation type="submission" date="2024-01" db="EMBL/GenBank/DDBJ databases">
        <title>A telomere-to-telomere, gap-free genome of sweet tea (Lithocarpus litseifolius).</title>
        <authorList>
            <person name="Zhou J."/>
        </authorList>
    </citation>
    <scope>NUCLEOTIDE SEQUENCE [LARGE SCALE GENOMIC DNA]</scope>
    <source>
        <strain evidence="2">Zhou-2022a</strain>
        <tissue evidence="2">Leaf</tissue>
    </source>
</reference>
<dbReference type="Proteomes" id="UP001459277">
    <property type="component" value="Unassembled WGS sequence"/>
</dbReference>
<feature type="compositionally biased region" description="Low complexity" evidence="1">
    <location>
        <begin position="308"/>
        <end position="318"/>
    </location>
</feature>
<protein>
    <recommendedName>
        <fullName evidence="4">Tetratricopeptide repeat-like superfamily protein</fullName>
    </recommendedName>
</protein>
<dbReference type="InterPro" id="IPR011990">
    <property type="entry name" value="TPR-like_helical_dom_sf"/>
</dbReference>
<dbReference type="EMBL" id="JAZDWU010000005">
    <property type="protein sequence ID" value="KAL0003296.1"/>
    <property type="molecule type" value="Genomic_DNA"/>
</dbReference>
<dbReference type="PANTHER" id="PTHR26312">
    <property type="entry name" value="TETRATRICOPEPTIDE REPEAT PROTEIN 5"/>
    <property type="match status" value="1"/>
</dbReference>
<accession>A0AAW2CYZ3</accession>
<sequence length="542" mass="61092">MGLGIGPNSNIWQTFQLTVTSSVCSVLKPSYKISSSLLPTRRERSKGLAYGLAYLPSLSGSCSSRGNSLKRACSASSDEIFDTESSKQIEELARRFSLVDDENEIEKETTCTVSETFGKGRLLEGEDEVNLREFSSLKFDSLEPSLFGMEPEPPHWPELDEIVRINIERRVNRVEIPISLRIIKRKQQWEEGLKESGDFTCCSLKRTFSSMVFMIRELQSYALHIRESIYYEDLQVIIDKAQRDINASFVWLFQQVFSQTPTLMVDVMVLLANFTVYSMGDNMVITENEKENQVQPQYGAITIRSFSTSSSSIDNNGSSSGGDGGKVNPIASGGTKGGDNNLGISSVSIQYPNVVPDDIFEVSLSKNNLLTSEEVSLWESMVEEASRMRVEMRGVGLDHQTMQQLVSQVTVDIESDDYVDYFRTDLFYQMSLSQDPNNPLLLSNYAQFLFLVAHDNDRAEECFKRAVLVEPADGEALSRYADFLWMARKNMWEAEERYQQAMAAEPDSSIHVSKYANFLWNTGAEETCVSLNTSNDDYNKVL</sequence>
<dbReference type="SUPFAM" id="SSF48452">
    <property type="entry name" value="TPR-like"/>
    <property type="match status" value="1"/>
</dbReference>
<comment type="caution">
    <text evidence="2">The sequence shown here is derived from an EMBL/GenBank/DDBJ whole genome shotgun (WGS) entry which is preliminary data.</text>
</comment>
<gene>
    <name evidence="2" type="ORF">SO802_017077</name>
</gene>
<name>A0AAW2CYZ3_9ROSI</name>
<evidence type="ECO:0000313" key="2">
    <source>
        <dbReference type="EMBL" id="KAL0003296.1"/>
    </source>
</evidence>
<dbReference type="AlphaFoldDB" id="A0AAW2CYZ3"/>
<organism evidence="2 3">
    <name type="scientific">Lithocarpus litseifolius</name>
    <dbReference type="NCBI Taxonomy" id="425828"/>
    <lineage>
        <taxon>Eukaryota</taxon>
        <taxon>Viridiplantae</taxon>
        <taxon>Streptophyta</taxon>
        <taxon>Embryophyta</taxon>
        <taxon>Tracheophyta</taxon>
        <taxon>Spermatophyta</taxon>
        <taxon>Magnoliopsida</taxon>
        <taxon>eudicotyledons</taxon>
        <taxon>Gunneridae</taxon>
        <taxon>Pentapetalae</taxon>
        <taxon>rosids</taxon>
        <taxon>fabids</taxon>
        <taxon>Fagales</taxon>
        <taxon>Fagaceae</taxon>
        <taxon>Lithocarpus</taxon>
    </lineage>
</organism>
<evidence type="ECO:0008006" key="4">
    <source>
        <dbReference type="Google" id="ProtNLM"/>
    </source>
</evidence>
<dbReference type="PANTHER" id="PTHR26312:SF176">
    <property type="entry name" value="TETRATRICOPEPTIDE-LIKE HELICAL DOMAIN-CONTAINING PROTEIN-RELATED"/>
    <property type="match status" value="1"/>
</dbReference>